<reference evidence="2" key="2">
    <citation type="submission" date="2004-02" db="EMBL/GenBank/DDBJ databases">
        <authorList>
            <consortium name="Genoscope"/>
            <consortium name="Whitehead Institute Centre for Genome Research"/>
        </authorList>
    </citation>
    <scope>NUCLEOTIDE SEQUENCE</scope>
</reference>
<accession>Q4RDF6</accession>
<gene>
    <name evidence="2" type="ORF">GSTENG00037385001</name>
</gene>
<feature type="non-terminal residue" evidence="2">
    <location>
        <position position="1"/>
    </location>
</feature>
<evidence type="ECO:0000256" key="1">
    <source>
        <dbReference type="SAM" id="MobiDB-lite"/>
    </source>
</evidence>
<dbReference type="EMBL" id="CAAE01016604">
    <property type="protein sequence ID" value="CAG13576.1"/>
    <property type="molecule type" value="Genomic_DNA"/>
</dbReference>
<sequence length="59" mass="6646">VRRRPAVPVQGQPEPLLHRERRRAGDPQAQGLPHPGHHVLLLPRLARQHRGTGVLHHGE</sequence>
<name>Q4RDF6_TETNG</name>
<comment type="caution">
    <text evidence="2">The sequence shown here is derived from an EMBL/GenBank/DDBJ whole genome shotgun (WGS) entry which is preliminary data.</text>
</comment>
<dbReference type="KEGG" id="tng:GSTEN00037385G001"/>
<evidence type="ECO:0000313" key="2">
    <source>
        <dbReference type="EMBL" id="CAG13576.1"/>
    </source>
</evidence>
<protein>
    <submittedName>
        <fullName evidence="2">(spotted green pufferfish) hypothetical protein</fullName>
    </submittedName>
</protein>
<organism evidence="2">
    <name type="scientific">Tetraodon nigroviridis</name>
    <name type="common">Spotted green pufferfish</name>
    <name type="synonym">Chelonodon nigroviridis</name>
    <dbReference type="NCBI Taxonomy" id="99883"/>
    <lineage>
        <taxon>Eukaryota</taxon>
        <taxon>Metazoa</taxon>
        <taxon>Chordata</taxon>
        <taxon>Craniata</taxon>
        <taxon>Vertebrata</taxon>
        <taxon>Euteleostomi</taxon>
        <taxon>Actinopterygii</taxon>
        <taxon>Neopterygii</taxon>
        <taxon>Teleostei</taxon>
        <taxon>Neoteleostei</taxon>
        <taxon>Acanthomorphata</taxon>
        <taxon>Eupercaria</taxon>
        <taxon>Tetraodontiformes</taxon>
        <taxon>Tetradontoidea</taxon>
        <taxon>Tetraodontidae</taxon>
        <taxon>Tetraodon</taxon>
    </lineage>
</organism>
<feature type="region of interest" description="Disordered" evidence="1">
    <location>
        <begin position="1"/>
        <end position="36"/>
    </location>
</feature>
<proteinExistence type="predicted"/>
<reference evidence="2" key="1">
    <citation type="journal article" date="2004" name="Nature">
        <title>Genome duplication in the teleost fish Tetraodon nigroviridis reveals the early vertebrate proto-karyotype.</title>
        <authorList>
            <person name="Jaillon O."/>
            <person name="Aury J.-M."/>
            <person name="Brunet F."/>
            <person name="Petit J.-L."/>
            <person name="Stange-Thomann N."/>
            <person name="Mauceli E."/>
            <person name="Bouneau L."/>
            <person name="Fischer C."/>
            <person name="Ozouf-Costaz C."/>
            <person name="Bernot A."/>
            <person name="Nicaud S."/>
            <person name="Jaffe D."/>
            <person name="Fisher S."/>
            <person name="Lutfalla G."/>
            <person name="Dossat C."/>
            <person name="Segurens B."/>
            <person name="Dasilva C."/>
            <person name="Salanoubat M."/>
            <person name="Levy M."/>
            <person name="Boudet N."/>
            <person name="Castellano S."/>
            <person name="Anthouard V."/>
            <person name="Jubin C."/>
            <person name="Castelli V."/>
            <person name="Katinka M."/>
            <person name="Vacherie B."/>
            <person name="Biemont C."/>
            <person name="Skalli Z."/>
            <person name="Cattolico L."/>
            <person name="Poulain J."/>
            <person name="De Berardinis V."/>
            <person name="Cruaud C."/>
            <person name="Duprat S."/>
            <person name="Brottier P."/>
            <person name="Coutanceau J.-P."/>
            <person name="Gouzy J."/>
            <person name="Parra G."/>
            <person name="Lardier G."/>
            <person name="Chapple C."/>
            <person name="McKernan K.J."/>
            <person name="McEwan P."/>
            <person name="Bosak S."/>
            <person name="Kellis M."/>
            <person name="Volff J.-N."/>
            <person name="Guigo R."/>
            <person name="Zody M.C."/>
            <person name="Mesirov J."/>
            <person name="Lindblad-Toh K."/>
            <person name="Birren B."/>
            <person name="Nusbaum C."/>
            <person name="Kahn D."/>
            <person name="Robinson-Rechavi M."/>
            <person name="Laudet V."/>
            <person name="Schachter V."/>
            <person name="Quetier F."/>
            <person name="Saurin W."/>
            <person name="Scarpelli C."/>
            <person name="Wincker P."/>
            <person name="Lander E.S."/>
            <person name="Weissenbach J."/>
            <person name="Roest Crollius H."/>
        </authorList>
    </citation>
    <scope>NUCLEOTIDE SEQUENCE [LARGE SCALE GENOMIC DNA]</scope>
</reference>
<dbReference type="AlphaFoldDB" id="Q4RDF6"/>